<dbReference type="Pfam" id="PF02465">
    <property type="entry name" value="FliD_N"/>
    <property type="match status" value="1"/>
</dbReference>
<dbReference type="PANTHER" id="PTHR30288:SF0">
    <property type="entry name" value="FLAGELLAR HOOK-ASSOCIATED PROTEIN 2"/>
    <property type="match status" value="1"/>
</dbReference>
<dbReference type="GO" id="GO:0071973">
    <property type="term" value="P:bacterial-type flagellum-dependent cell motility"/>
    <property type="evidence" value="ECO:0007669"/>
    <property type="project" value="TreeGrafter"/>
</dbReference>
<evidence type="ECO:0000313" key="10">
    <source>
        <dbReference type="EMBL" id="SNY06171.1"/>
    </source>
</evidence>
<protein>
    <recommendedName>
        <fullName evidence="7">Filament cap protein</fullName>
    </recommendedName>
    <alternativeName>
        <fullName evidence="6">Flagellar cap protein</fullName>
    </alternativeName>
</protein>
<proteinExistence type="inferred from homology"/>
<keyword evidence="10" id="KW-0966">Cell projection</keyword>
<evidence type="ECO:0000256" key="3">
    <source>
        <dbReference type="ARBA" id="ARBA00011255"/>
    </source>
</evidence>
<keyword evidence="4" id="KW-0175">Coiled coil</keyword>
<comment type="subcellular location">
    <subcellularLocation>
        <location evidence="1">Bacterial flagellum</location>
    </subcellularLocation>
</comment>
<dbReference type="Pfam" id="PF07195">
    <property type="entry name" value="FliD_C"/>
    <property type="match status" value="1"/>
</dbReference>
<evidence type="ECO:0000259" key="8">
    <source>
        <dbReference type="Pfam" id="PF02465"/>
    </source>
</evidence>
<dbReference type="PANTHER" id="PTHR30288">
    <property type="entry name" value="FLAGELLAR CAP/ASSEMBLY PROTEIN FLID"/>
    <property type="match status" value="1"/>
</dbReference>
<gene>
    <name evidence="10" type="ORF">SAMN06265827_101230</name>
</gene>
<dbReference type="Proteomes" id="UP000219573">
    <property type="component" value="Unassembled WGS sequence"/>
</dbReference>
<dbReference type="GO" id="GO:0009421">
    <property type="term" value="C:bacterial-type flagellum filament cap"/>
    <property type="evidence" value="ECO:0007669"/>
    <property type="project" value="InterPro"/>
</dbReference>
<evidence type="ECO:0000256" key="2">
    <source>
        <dbReference type="ARBA" id="ARBA00009764"/>
    </source>
</evidence>
<accession>A0A285F7J0</accession>
<feature type="domain" description="Flagellar hook-associated protein 2 C-terminal" evidence="9">
    <location>
        <begin position="132"/>
        <end position="197"/>
    </location>
</feature>
<dbReference type="InterPro" id="IPR040026">
    <property type="entry name" value="FliD"/>
</dbReference>
<dbReference type="RefSeq" id="WP_097016267.1">
    <property type="nucleotide sequence ID" value="NZ_OBDZ01000001.1"/>
</dbReference>
<keyword evidence="11" id="KW-1185">Reference proteome</keyword>
<keyword evidence="10" id="KW-0282">Flagellum</keyword>
<dbReference type="GO" id="GO:0007155">
    <property type="term" value="P:cell adhesion"/>
    <property type="evidence" value="ECO:0007669"/>
    <property type="project" value="InterPro"/>
</dbReference>
<dbReference type="InterPro" id="IPR010809">
    <property type="entry name" value="FliD_C"/>
</dbReference>
<evidence type="ECO:0000256" key="5">
    <source>
        <dbReference type="ARBA" id="ARBA00023143"/>
    </source>
</evidence>
<comment type="similarity">
    <text evidence="2">Belongs to the FliD family.</text>
</comment>
<evidence type="ECO:0000259" key="9">
    <source>
        <dbReference type="Pfam" id="PF07195"/>
    </source>
</evidence>
<comment type="subunit">
    <text evidence="3">Homopentamer.</text>
</comment>
<organism evidence="10 11">
    <name type="scientific">Orenia metallireducens</name>
    <dbReference type="NCBI Taxonomy" id="1413210"/>
    <lineage>
        <taxon>Bacteria</taxon>
        <taxon>Bacillati</taxon>
        <taxon>Bacillota</taxon>
        <taxon>Clostridia</taxon>
        <taxon>Halanaerobiales</taxon>
        <taxon>Halobacteroidaceae</taxon>
        <taxon>Orenia</taxon>
    </lineage>
</organism>
<feature type="domain" description="Flagellar hook-associated protein 2 N-terminal" evidence="8">
    <location>
        <begin position="59"/>
        <end position="126"/>
    </location>
</feature>
<evidence type="ECO:0000256" key="6">
    <source>
        <dbReference type="ARBA" id="ARBA00033074"/>
    </source>
</evidence>
<reference evidence="11" key="1">
    <citation type="submission" date="2017-09" db="EMBL/GenBank/DDBJ databases">
        <authorList>
            <person name="Varghese N."/>
            <person name="Submissions S."/>
        </authorList>
    </citation>
    <scope>NUCLEOTIDE SEQUENCE [LARGE SCALE GENOMIC DNA]</scope>
    <source>
        <strain evidence="11">MSL47</strain>
    </source>
</reference>
<dbReference type="AlphaFoldDB" id="A0A285F7J0"/>
<name>A0A285F7J0_9FIRM</name>
<keyword evidence="10" id="KW-0969">Cilium</keyword>
<evidence type="ECO:0000256" key="7">
    <source>
        <dbReference type="ARBA" id="ARBA00033192"/>
    </source>
</evidence>
<dbReference type="InterPro" id="IPR003481">
    <property type="entry name" value="FliD_N"/>
</dbReference>
<evidence type="ECO:0000313" key="11">
    <source>
        <dbReference type="Proteomes" id="UP000219573"/>
    </source>
</evidence>
<evidence type="ECO:0000256" key="4">
    <source>
        <dbReference type="ARBA" id="ARBA00023054"/>
    </source>
</evidence>
<dbReference type="GO" id="GO:0009424">
    <property type="term" value="C:bacterial-type flagellum hook"/>
    <property type="evidence" value="ECO:0007669"/>
    <property type="project" value="InterPro"/>
</dbReference>
<dbReference type="EMBL" id="OBDZ01000001">
    <property type="protein sequence ID" value="SNY06171.1"/>
    <property type="molecule type" value="Genomic_DNA"/>
</dbReference>
<sequence length="323" mass="37104">MMVDRIGSYDYYESLADYSDIKPRVRYSFNLIKDSPLYNNETSMKESNKIVSKQITNRVTNYLDEFRESMNTLKESTSKLVTDYESSVFQKRSVVNSNPDVAELMVEPGSEEGLYTIEVDKLAQDQSAQLSKDAQFTINGEEFTSSSNEIELLDEGLTIELEGKGLAEVRVEGNDKKIIEGVQAFIENYNQTLDLLELNPDNINVSSILEDFNEIIGFKESKLEEIGINVSEDNRLILDEPLFKDNLDKDKYLLEETLGDNLGIAKQINHKVDEVLSNPFSKYIDFPDYDLDRWSDFELYTEDSSIDYFFDERENGLLMDVIT</sequence>
<evidence type="ECO:0000256" key="1">
    <source>
        <dbReference type="ARBA" id="ARBA00004365"/>
    </source>
</evidence>
<keyword evidence="5" id="KW-0975">Bacterial flagellum</keyword>